<comment type="caution">
    <text evidence="1">The sequence shown here is derived from an EMBL/GenBank/DDBJ whole genome shotgun (WGS) entry which is preliminary data.</text>
</comment>
<feature type="non-terminal residue" evidence="1">
    <location>
        <position position="77"/>
    </location>
</feature>
<dbReference type="AlphaFoldDB" id="A0A7J6TRF8"/>
<organism evidence="1 2">
    <name type="scientific">Perkinsus olseni</name>
    <name type="common">Perkinsus atlanticus</name>
    <dbReference type="NCBI Taxonomy" id="32597"/>
    <lineage>
        <taxon>Eukaryota</taxon>
        <taxon>Sar</taxon>
        <taxon>Alveolata</taxon>
        <taxon>Perkinsozoa</taxon>
        <taxon>Perkinsea</taxon>
        <taxon>Perkinsida</taxon>
        <taxon>Perkinsidae</taxon>
        <taxon>Perkinsus</taxon>
    </lineage>
</organism>
<feature type="non-terminal residue" evidence="1">
    <location>
        <position position="1"/>
    </location>
</feature>
<keyword evidence="2" id="KW-1185">Reference proteome</keyword>
<evidence type="ECO:0000313" key="1">
    <source>
        <dbReference type="EMBL" id="KAF4747665.1"/>
    </source>
</evidence>
<protein>
    <submittedName>
        <fullName evidence="1">Uncharacterized protein</fullName>
    </submittedName>
</protein>
<name>A0A7J6TRF8_PEROL</name>
<dbReference type="Proteomes" id="UP000553632">
    <property type="component" value="Unassembled WGS sequence"/>
</dbReference>
<dbReference type="EMBL" id="JABANO010008971">
    <property type="protein sequence ID" value="KAF4747665.1"/>
    <property type="molecule type" value="Genomic_DNA"/>
</dbReference>
<proteinExistence type="predicted"/>
<accession>A0A7J6TRF8</accession>
<evidence type="ECO:0000313" key="2">
    <source>
        <dbReference type="Proteomes" id="UP000553632"/>
    </source>
</evidence>
<sequence length="77" mass="8490">TASSPGWPSHHSGSKSLRTRLSLWKLSTILGLGLQEPLEPSVIRLCHSESNRTSMELPCGSVLLSWEPLLSEENARH</sequence>
<reference evidence="1 2" key="1">
    <citation type="submission" date="2020-04" db="EMBL/GenBank/DDBJ databases">
        <title>Perkinsus olseni comparative genomics.</title>
        <authorList>
            <person name="Bogema D.R."/>
        </authorList>
    </citation>
    <scope>NUCLEOTIDE SEQUENCE [LARGE SCALE GENOMIC DNA]</scope>
    <source>
        <strain evidence="1 2">ATCC PRA-207</strain>
    </source>
</reference>
<gene>
    <name evidence="1" type="ORF">FOZ63_003716</name>
</gene>